<evidence type="ECO:0000256" key="10">
    <source>
        <dbReference type="HAMAP-Rule" id="MF_00185"/>
    </source>
</evidence>
<dbReference type="FunFam" id="1.10.20.140:FF:000001">
    <property type="entry name" value="tRNA dimethylallyltransferase"/>
    <property type="match status" value="1"/>
</dbReference>
<keyword evidence="8 10" id="KW-0460">Magnesium</keyword>
<dbReference type="STRING" id="937334.SAMN05444406_10192"/>
<accession>A0A1I5RTJ2</accession>
<dbReference type="HAMAP" id="MF_00185">
    <property type="entry name" value="IPP_trans"/>
    <property type="match status" value="1"/>
</dbReference>
<reference evidence="14" key="1">
    <citation type="submission" date="2016-10" db="EMBL/GenBank/DDBJ databases">
        <authorList>
            <person name="de Groot N.N."/>
        </authorList>
    </citation>
    <scope>NUCLEOTIDE SEQUENCE [LARGE SCALE GENOMIC DNA]</scope>
    <source>
        <strain evidence="14">DSM 20678</strain>
    </source>
</reference>
<comment type="subunit">
    <text evidence="10">Monomer.</text>
</comment>
<dbReference type="GO" id="GO:0052381">
    <property type="term" value="F:tRNA dimethylallyltransferase activity"/>
    <property type="evidence" value="ECO:0007669"/>
    <property type="project" value="UniProtKB-UniRule"/>
</dbReference>
<keyword evidence="6 10" id="KW-0547">Nucleotide-binding</keyword>
<dbReference type="PANTHER" id="PTHR11088:SF60">
    <property type="entry name" value="TRNA DIMETHYLALLYLTRANSFERASE"/>
    <property type="match status" value="1"/>
</dbReference>
<dbReference type="NCBIfam" id="TIGR00174">
    <property type="entry name" value="miaA"/>
    <property type="match status" value="1"/>
</dbReference>
<keyword evidence="7 10" id="KW-0067">ATP-binding</keyword>
<dbReference type="InterPro" id="IPR039657">
    <property type="entry name" value="Dimethylallyltransferase"/>
</dbReference>
<dbReference type="OrthoDB" id="9776390at2"/>
<evidence type="ECO:0000313" key="15">
    <source>
        <dbReference type="Proteomes" id="UP000198577"/>
    </source>
</evidence>
<comment type="similarity">
    <text evidence="3 10 13">Belongs to the IPP transferase family.</text>
</comment>
<gene>
    <name evidence="10" type="primary">miaA</name>
    <name evidence="14" type="ORF">SAMN05444406_10192</name>
</gene>
<dbReference type="Gene3D" id="3.40.50.300">
    <property type="entry name" value="P-loop containing nucleotide triphosphate hydrolases"/>
    <property type="match status" value="1"/>
</dbReference>
<keyword evidence="4 10" id="KW-0808">Transferase</keyword>
<evidence type="ECO:0000256" key="5">
    <source>
        <dbReference type="ARBA" id="ARBA00022694"/>
    </source>
</evidence>
<dbReference type="SUPFAM" id="SSF52540">
    <property type="entry name" value="P-loop containing nucleoside triphosphate hydrolases"/>
    <property type="match status" value="2"/>
</dbReference>
<dbReference type="Proteomes" id="UP000198577">
    <property type="component" value="Unassembled WGS sequence"/>
</dbReference>
<proteinExistence type="inferred from homology"/>
<dbReference type="EMBL" id="FOXR01000001">
    <property type="protein sequence ID" value="SFP61266.1"/>
    <property type="molecule type" value="Genomic_DNA"/>
</dbReference>
<evidence type="ECO:0000256" key="2">
    <source>
        <dbReference type="ARBA" id="ARBA00003213"/>
    </source>
</evidence>
<dbReference type="Gene3D" id="1.10.20.140">
    <property type="match status" value="1"/>
</dbReference>
<organism evidence="14 15">
    <name type="scientific">Caldicoprobacter faecalis</name>
    <dbReference type="NCBI Taxonomy" id="937334"/>
    <lineage>
        <taxon>Bacteria</taxon>
        <taxon>Bacillati</taxon>
        <taxon>Bacillota</taxon>
        <taxon>Clostridia</taxon>
        <taxon>Caldicoprobacterales</taxon>
        <taxon>Caldicoprobacteraceae</taxon>
        <taxon>Caldicoprobacter</taxon>
    </lineage>
</organism>
<protein>
    <recommendedName>
        <fullName evidence="10">tRNA dimethylallyltransferase</fullName>
        <ecNumber evidence="10">2.5.1.75</ecNumber>
    </recommendedName>
    <alternativeName>
        <fullName evidence="10">Dimethylallyl diphosphate:tRNA dimethylallyltransferase</fullName>
        <shortName evidence="10">DMAPP:tRNA dimethylallyltransferase</shortName>
        <shortName evidence="10">DMATase</shortName>
    </alternativeName>
    <alternativeName>
        <fullName evidence="10">Isopentenyl-diphosphate:tRNA isopentenyltransferase</fullName>
        <shortName evidence="10">IPP transferase</shortName>
        <shortName evidence="10">IPPT</shortName>
        <shortName evidence="10">IPTase</shortName>
    </alternativeName>
</protein>
<dbReference type="Pfam" id="PF01715">
    <property type="entry name" value="IPPT"/>
    <property type="match status" value="1"/>
</dbReference>
<feature type="site" description="Interaction with substrate tRNA" evidence="10">
    <location>
        <position position="102"/>
    </location>
</feature>
<keyword evidence="5 10" id="KW-0819">tRNA processing</keyword>
<evidence type="ECO:0000256" key="11">
    <source>
        <dbReference type="RuleBase" id="RU003783"/>
    </source>
</evidence>
<evidence type="ECO:0000313" key="14">
    <source>
        <dbReference type="EMBL" id="SFP61266.1"/>
    </source>
</evidence>
<feature type="binding site" evidence="10">
    <location>
        <begin position="13"/>
        <end position="18"/>
    </location>
    <ligand>
        <name>substrate</name>
    </ligand>
</feature>
<evidence type="ECO:0000256" key="7">
    <source>
        <dbReference type="ARBA" id="ARBA00022840"/>
    </source>
</evidence>
<feature type="site" description="Interaction with substrate tRNA" evidence="10">
    <location>
        <position position="125"/>
    </location>
</feature>
<feature type="region of interest" description="Interaction with substrate tRNA" evidence="10">
    <location>
        <begin position="36"/>
        <end position="39"/>
    </location>
</feature>
<dbReference type="GO" id="GO:0006400">
    <property type="term" value="P:tRNA modification"/>
    <property type="evidence" value="ECO:0007669"/>
    <property type="project" value="TreeGrafter"/>
</dbReference>
<dbReference type="AlphaFoldDB" id="A0A1I5RTJ2"/>
<evidence type="ECO:0000256" key="8">
    <source>
        <dbReference type="ARBA" id="ARBA00022842"/>
    </source>
</evidence>
<dbReference type="GO" id="GO:0005524">
    <property type="term" value="F:ATP binding"/>
    <property type="evidence" value="ECO:0007669"/>
    <property type="project" value="UniProtKB-UniRule"/>
</dbReference>
<sequence>MEKKPLVVIVGPTAVGKTRLSIELAKALNGEIVSADSMQIYRYMDIGTAKPTAEERQGIPHHMMDIIDPGQEFSVAEYQRLATQAIDDIHSRNKLPIVVGGTGLYIKSLLYPMNFTDASYDQEFRKELQRQAETMGKEYLHKKLQAVDPKTAARLHPNDVRRVIRALEVYHLTGKPMSEYNQELEKMDYKYNVAMIGLTMDRAKLYERINQRVDEMIEKGLLDEVKQLLDRGYTRDMISMQGLGYKELIDYLQGRVSLEEAIYILKRETRRYAKRQLTWFRAQKDIAWVDVDQFESHEALAEWCLAYIKEKLNINP</sequence>
<evidence type="ECO:0000256" key="1">
    <source>
        <dbReference type="ARBA" id="ARBA00001946"/>
    </source>
</evidence>
<evidence type="ECO:0000256" key="4">
    <source>
        <dbReference type="ARBA" id="ARBA00022679"/>
    </source>
</evidence>
<comment type="caution">
    <text evidence="10">Lacks conserved residue(s) required for the propagation of feature annotation.</text>
</comment>
<feature type="binding site" evidence="10">
    <location>
        <begin position="11"/>
        <end position="18"/>
    </location>
    <ligand>
        <name>ATP</name>
        <dbReference type="ChEBI" id="CHEBI:30616"/>
    </ligand>
</feature>
<keyword evidence="15" id="KW-1185">Reference proteome</keyword>
<comment type="function">
    <text evidence="2 10 12">Catalyzes the transfer of a dimethylallyl group onto the adenine at position 37 in tRNAs that read codons beginning with uridine, leading to the formation of N6-(dimethylallyl)adenosine (i(6)A).</text>
</comment>
<dbReference type="EC" id="2.5.1.75" evidence="10"/>
<dbReference type="PANTHER" id="PTHR11088">
    <property type="entry name" value="TRNA DIMETHYLALLYLTRANSFERASE"/>
    <property type="match status" value="1"/>
</dbReference>
<dbReference type="RefSeq" id="WP_025746645.1">
    <property type="nucleotide sequence ID" value="NZ_FOXR01000001.1"/>
</dbReference>
<comment type="cofactor">
    <cofactor evidence="1 10">
        <name>Mg(2+)</name>
        <dbReference type="ChEBI" id="CHEBI:18420"/>
    </cofactor>
</comment>
<dbReference type="InterPro" id="IPR018022">
    <property type="entry name" value="IPT"/>
</dbReference>
<evidence type="ECO:0000256" key="13">
    <source>
        <dbReference type="RuleBase" id="RU003785"/>
    </source>
</evidence>
<evidence type="ECO:0000256" key="6">
    <source>
        <dbReference type="ARBA" id="ARBA00022741"/>
    </source>
</evidence>
<comment type="catalytic activity">
    <reaction evidence="9 10 11">
        <text>adenosine(37) in tRNA + dimethylallyl diphosphate = N(6)-dimethylallyladenosine(37) in tRNA + diphosphate</text>
        <dbReference type="Rhea" id="RHEA:26482"/>
        <dbReference type="Rhea" id="RHEA-COMP:10162"/>
        <dbReference type="Rhea" id="RHEA-COMP:10375"/>
        <dbReference type="ChEBI" id="CHEBI:33019"/>
        <dbReference type="ChEBI" id="CHEBI:57623"/>
        <dbReference type="ChEBI" id="CHEBI:74411"/>
        <dbReference type="ChEBI" id="CHEBI:74415"/>
        <dbReference type="EC" id="2.5.1.75"/>
    </reaction>
</comment>
<evidence type="ECO:0000256" key="9">
    <source>
        <dbReference type="ARBA" id="ARBA00049563"/>
    </source>
</evidence>
<evidence type="ECO:0000256" key="3">
    <source>
        <dbReference type="ARBA" id="ARBA00005842"/>
    </source>
</evidence>
<name>A0A1I5RTJ2_9FIRM</name>
<dbReference type="InterPro" id="IPR027417">
    <property type="entry name" value="P-loop_NTPase"/>
</dbReference>
<evidence type="ECO:0000256" key="12">
    <source>
        <dbReference type="RuleBase" id="RU003784"/>
    </source>
</evidence>